<gene>
    <name evidence="6" type="ordered locus">Avin_33650</name>
</gene>
<evidence type="ECO:0000256" key="4">
    <source>
        <dbReference type="ARBA" id="ARBA00023002"/>
    </source>
</evidence>
<dbReference type="InterPro" id="IPR036188">
    <property type="entry name" value="FAD/NAD-bd_sf"/>
</dbReference>
<dbReference type="STRING" id="322710.Avin_33650"/>
<dbReference type="InterPro" id="IPR007867">
    <property type="entry name" value="GMC_OxRtase_C"/>
</dbReference>
<dbReference type="AlphaFoldDB" id="C1DPU4"/>
<dbReference type="Gene3D" id="3.50.50.60">
    <property type="entry name" value="FAD/NAD(P)-binding domain"/>
    <property type="match status" value="2"/>
</dbReference>
<evidence type="ECO:0000256" key="2">
    <source>
        <dbReference type="ARBA" id="ARBA00022630"/>
    </source>
</evidence>
<dbReference type="HOGENOM" id="CLU_008878_2_0_6"/>
<name>C1DPU4_AZOVD</name>
<proteinExistence type="inferred from homology"/>
<organism evidence="6 7">
    <name type="scientific">Azotobacter vinelandii (strain DJ / ATCC BAA-1303)</name>
    <dbReference type="NCBI Taxonomy" id="322710"/>
    <lineage>
        <taxon>Bacteria</taxon>
        <taxon>Pseudomonadati</taxon>
        <taxon>Pseudomonadota</taxon>
        <taxon>Gammaproteobacteria</taxon>
        <taxon>Pseudomonadales</taxon>
        <taxon>Pseudomonadaceae</taxon>
        <taxon>Azotobacter</taxon>
    </lineage>
</organism>
<reference evidence="6 7" key="1">
    <citation type="journal article" date="2009" name="J. Bacteriol.">
        <title>Genome sequence of Azotobacter vinelandii, an obligate aerobe specialized to support diverse anaerobic metabolic processes.</title>
        <authorList>
            <person name="Setubal J.C."/>
            <person name="dos Santos P."/>
            <person name="Goldman B.S."/>
            <person name="Ertesvag H."/>
            <person name="Espin G."/>
            <person name="Rubio L.M."/>
            <person name="Valla S."/>
            <person name="Almeida N.F."/>
            <person name="Balasubramanian D."/>
            <person name="Cromes L."/>
            <person name="Curatti L."/>
            <person name="Du Z."/>
            <person name="Godsy E."/>
            <person name="Goodner B."/>
            <person name="Hellner-Burris K."/>
            <person name="Hernandez J.A."/>
            <person name="Houmiel K."/>
            <person name="Imperial J."/>
            <person name="Kennedy C."/>
            <person name="Larson T.J."/>
            <person name="Latreille P."/>
            <person name="Ligon L.S."/>
            <person name="Lu J."/>
            <person name="Maerk M."/>
            <person name="Miller N.M."/>
            <person name="Norton S."/>
            <person name="O'Carroll I.P."/>
            <person name="Paulsen I."/>
            <person name="Raulfs E.C."/>
            <person name="Roemer R."/>
            <person name="Rosser J."/>
            <person name="Segura D."/>
            <person name="Slater S."/>
            <person name="Stricklin S.L."/>
            <person name="Studholme D.J."/>
            <person name="Sun J."/>
            <person name="Viana C.J."/>
            <person name="Wallin E."/>
            <person name="Wang B."/>
            <person name="Wheeler C."/>
            <person name="Zhu H."/>
            <person name="Dean D.R."/>
            <person name="Dixon R."/>
            <person name="Wood D."/>
        </authorList>
    </citation>
    <scope>NUCLEOTIDE SEQUENCE [LARGE SCALE GENOMIC DNA]</scope>
    <source>
        <strain evidence="7">DJ / ATCC BAA-1303</strain>
    </source>
</reference>
<dbReference type="EnsemblBacteria" id="ACO79515">
    <property type="protein sequence ID" value="ACO79515"/>
    <property type="gene ID" value="Avin_33650"/>
</dbReference>
<protein>
    <submittedName>
        <fullName evidence="6">Dehydrogenase flavoprotein subunit</fullName>
    </submittedName>
</protein>
<evidence type="ECO:0000256" key="3">
    <source>
        <dbReference type="ARBA" id="ARBA00022827"/>
    </source>
</evidence>
<feature type="domain" description="Glucose-methanol-choline oxidoreductase C-terminal" evidence="5">
    <location>
        <begin position="453"/>
        <end position="575"/>
    </location>
</feature>
<evidence type="ECO:0000313" key="6">
    <source>
        <dbReference type="EMBL" id="ACO79515.1"/>
    </source>
</evidence>
<evidence type="ECO:0000313" key="7">
    <source>
        <dbReference type="Proteomes" id="UP000002424"/>
    </source>
</evidence>
<dbReference type="eggNOG" id="COG2303">
    <property type="taxonomic scope" value="Bacteria"/>
</dbReference>
<dbReference type="SUPFAM" id="SSF51905">
    <property type="entry name" value="FAD/NAD(P)-binding domain"/>
    <property type="match status" value="1"/>
</dbReference>
<keyword evidence="3" id="KW-0274">FAD</keyword>
<keyword evidence="7" id="KW-1185">Reference proteome</keyword>
<dbReference type="KEGG" id="avn:Avin_33650"/>
<dbReference type="PANTHER" id="PTHR46056:SF12">
    <property type="entry name" value="LONG-CHAIN-ALCOHOL OXIDASE"/>
    <property type="match status" value="1"/>
</dbReference>
<dbReference type="GO" id="GO:0016614">
    <property type="term" value="F:oxidoreductase activity, acting on CH-OH group of donors"/>
    <property type="evidence" value="ECO:0007669"/>
    <property type="project" value="InterPro"/>
</dbReference>
<evidence type="ECO:0000259" key="5">
    <source>
        <dbReference type="Pfam" id="PF05199"/>
    </source>
</evidence>
<dbReference type="EMBL" id="CP001157">
    <property type="protein sequence ID" value="ACO79515.1"/>
    <property type="molecule type" value="Genomic_DNA"/>
</dbReference>
<comment type="similarity">
    <text evidence="1">Belongs to the GMC oxidoreductase family.</text>
</comment>
<evidence type="ECO:0000256" key="1">
    <source>
        <dbReference type="ARBA" id="ARBA00010790"/>
    </source>
</evidence>
<accession>C1DPU4</accession>
<keyword evidence="4" id="KW-0560">Oxidoreductase</keyword>
<dbReference type="Pfam" id="PF05199">
    <property type="entry name" value="GMC_oxred_C"/>
    <property type="match status" value="1"/>
</dbReference>
<keyword evidence="2" id="KW-0285">Flavoprotein</keyword>
<dbReference type="SUPFAM" id="SSF54373">
    <property type="entry name" value="FAD-linked reductases, C-terminal domain"/>
    <property type="match status" value="1"/>
</dbReference>
<dbReference type="Proteomes" id="UP000002424">
    <property type="component" value="Chromosome"/>
</dbReference>
<dbReference type="PANTHER" id="PTHR46056">
    <property type="entry name" value="LONG-CHAIN-ALCOHOL OXIDASE"/>
    <property type="match status" value="1"/>
</dbReference>
<sequence>MIPGAKQMSQTRKKADVVIVGLGWAGSLMAEELTRAGLNVVAIERGAWRDTSTDFPPAVDTDELRWHTRRQLLQPMSVETMTFRNRDGQDAAPVRNWSAFQFGWNVGGAGTHWAGMSWRFSPWDFQVATQTRERYGAARMAGLQLQDWGVTYEDMEPFYDRFERIAGTSGAAGNLAGRIKAEGNVFEGARVRDYPTPPLKDTHWMSKYRQTTAGMGYHPFTVPSANISQAYVNPLDVAMGPCTYCGFCDFHGCGNFSKSSPQACILPVLMRRPNFTLLTETEVLHAVKHRDGKTVTGVKFITKEGVEGFQPADIVCITAYQMDNVRLMLLSQVGQAYDPGTGRGTVGRNYNYQTCSTVTGFFDGEHMNPFIGTGALAVQIDDFNGDNFDHGHLGFIGGAGIMGFSTNGRPIQNMNTLRPGTKRWGSAWKAGYARDYQTASTIFCQGTSMPVREAYLDLDPAYKDRHGQPLLRMTFDWNRNDIDMANYVTERAIDIMKATGAKDLLVDNQTERSWNPYMQHSSHTIGGAVMGADPTTSAVNPWLQSWDAHNLFVVGASAFPNNGGYNPTLTVGALAIRAAQAIHRTYVRNPGPLVRG</sequence>